<sequence>MEMLTGMPNGGSPMVAQTPFHSHRSPSTSFFVVYFLYNVFKTVQLHHLRTVRNCQDPL</sequence>
<accession>A0A0E9SM06</accession>
<dbReference type="AlphaFoldDB" id="A0A0E9SM06"/>
<name>A0A0E9SM06_ANGAN</name>
<protein>
    <submittedName>
        <fullName evidence="1">Uncharacterized protein</fullName>
    </submittedName>
</protein>
<reference evidence="1" key="1">
    <citation type="submission" date="2014-11" db="EMBL/GenBank/DDBJ databases">
        <authorList>
            <person name="Amaro Gonzalez C."/>
        </authorList>
    </citation>
    <scope>NUCLEOTIDE SEQUENCE</scope>
</reference>
<proteinExistence type="predicted"/>
<evidence type="ECO:0000313" key="1">
    <source>
        <dbReference type="EMBL" id="JAH42336.1"/>
    </source>
</evidence>
<organism evidence="1">
    <name type="scientific">Anguilla anguilla</name>
    <name type="common">European freshwater eel</name>
    <name type="synonym">Muraena anguilla</name>
    <dbReference type="NCBI Taxonomy" id="7936"/>
    <lineage>
        <taxon>Eukaryota</taxon>
        <taxon>Metazoa</taxon>
        <taxon>Chordata</taxon>
        <taxon>Craniata</taxon>
        <taxon>Vertebrata</taxon>
        <taxon>Euteleostomi</taxon>
        <taxon>Actinopterygii</taxon>
        <taxon>Neopterygii</taxon>
        <taxon>Teleostei</taxon>
        <taxon>Anguilliformes</taxon>
        <taxon>Anguillidae</taxon>
        <taxon>Anguilla</taxon>
    </lineage>
</organism>
<dbReference type="EMBL" id="GBXM01066241">
    <property type="protein sequence ID" value="JAH42336.1"/>
    <property type="molecule type" value="Transcribed_RNA"/>
</dbReference>
<reference evidence="1" key="2">
    <citation type="journal article" date="2015" name="Fish Shellfish Immunol.">
        <title>Early steps in the European eel (Anguilla anguilla)-Vibrio vulnificus interaction in the gills: Role of the RtxA13 toxin.</title>
        <authorList>
            <person name="Callol A."/>
            <person name="Pajuelo D."/>
            <person name="Ebbesson L."/>
            <person name="Teles M."/>
            <person name="MacKenzie S."/>
            <person name="Amaro C."/>
        </authorList>
    </citation>
    <scope>NUCLEOTIDE SEQUENCE</scope>
</reference>